<organism evidence="1 2">
    <name type="scientific">Pithovirus sibericum</name>
    <dbReference type="NCBI Taxonomy" id="1450746"/>
    <lineage>
        <taxon>Viruses</taxon>
        <taxon>Pithoviruses</taxon>
        <taxon>Orthopithovirinae</taxon>
        <taxon>Alphapithovirus</taxon>
        <taxon>Alphapithovirus sibericum</taxon>
    </lineage>
</organism>
<evidence type="ECO:0000313" key="1">
    <source>
        <dbReference type="EMBL" id="AHH01938.1"/>
    </source>
</evidence>
<keyword evidence="1" id="KW-0378">Hydrolase</keyword>
<keyword evidence="1" id="KW-0547">Nucleotide-binding</keyword>
<dbReference type="Proteomes" id="UP000202176">
    <property type="component" value="Segment"/>
</dbReference>
<name>W5S590_9VIRU</name>
<keyword evidence="2" id="KW-1185">Reference proteome</keyword>
<accession>W5S590</accession>
<dbReference type="GO" id="GO:0004386">
    <property type="term" value="F:helicase activity"/>
    <property type="evidence" value="ECO:0007669"/>
    <property type="project" value="UniProtKB-KW"/>
</dbReference>
<gene>
    <name evidence="1" type="ORF">pv_372</name>
</gene>
<protein>
    <submittedName>
        <fullName evidence="1">DNA helicase/primase</fullName>
    </submittedName>
</protein>
<dbReference type="RefSeq" id="YP_009001273.1">
    <property type="nucleotide sequence ID" value="NC_023423.1"/>
</dbReference>
<dbReference type="GeneID" id="18266399"/>
<keyword evidence="1" id="KW-0067">ATP-binding</keyword>
<keyword evidence="1" id="KW-0347">Helicase</keyword>
<sequence>MEKLGKKWYFYLNNDKRDSLLKHYPKEGLIVCWERPNRRLYGYFRNHIEFAMYSKDFPAKEKSFHEVIMGGQKPHFDFDNAQSLESLQEAIEEVAQVLIELLPIVPEQILLFTSHGHGKISAHLVVDGVFHRNNVQSREFFRRVLEKVSENTRSILDHGVYSSCQNFRILGSTKMGQMRPKKYSPLTLKGEQYSFPTPQDPRLLPGEILRASLISQIAQCKFLPDLVNESERKAVPDIECEKVRQIFEFCRSKMAEFPFQISSVEGNSILLKRTAPSMCSGCERIHMSENPYILCRHFDIYFYCRRGSCISLGQFEQEEEEIEFDDLDVFEFSYGENIDVYSLPCLYTERPPKKKIQAVSDDVPLPEPVQQNLPPPPLQNPAYTSVPFSLPPQVSFPPQSPTRTPVRLPNILPSPRATGLISKNQISSPRAKTQISYAYRKKNSFFEALPPKPPTSDLKSFWS</sequence>
<proteinExistence type="predicted"/>
<evidence type="ECO:0000313" key="2">
    <source>
        <dbReference type="Proteomes" id="UP000202176"/>
    </source>
</evidence>
<dbReference type="KEGG" id="vg:18266399"/>
<reference evidence="1 2" key="1">
    <citation type="journal article" date="2014" name="Proc. Natl. Acad. Sci. U.S.A.">
        <title>Thirty-thousand-year-old distant relative of giant icosahedral DNA viruses with a pandoravirus morphology.</title>
        <authorList>
            <person name="Legendre M."/>
            <person name="Bartoli J."/>
            <person name="Shmakova L."/>
            <person name="Jeudy S."/>
            <person name="Labadie K."/>
            <person name="Adrait A."/>
            <person name="Lescot M."/>
            <person name="Poirot O."/>
            <person name="Bertaux L."/>
            <person name="Bruley C."/>
            <person name="Coute Y."/>
            <person name="Rivkina E."/>
            <person name="Abergel C."/>
            <person name="Claverie J.M."/>
        </authorList>
    </citation>
    <scope>NUCLEOTIDE SEQUENCE [LARGE SCALE GENOMIC DNA]</scope>
    <source>
        <strain evidence="1">P1084-T</strain>
    </source>
</reference>
<dbReference type="EMBL" id="KF740664">
    <property type="protein sequence ID" value="AHH01938.1"/>
    <property type="molecule type" value="Genomic_DNA"/>
</dbReference>